<evidence type="ECO:0000256" key="1">
    <source>
        <dbReference type="ARBA" id="ARBA00006432"/>
    </source>
</evidence>
<evidence type="ECO:0000259" key="3">
    <source>
        <dbReference type="Pfam" id="PF00501"/>
    </source>
</evidence>
<dbReference type="PANTHER" id="PTHR43201:SF8">
    <property type="entry name" value="ACYL-COA SYNTHETASE FAMILY MEMBER 3"/>
    <property type="match status" value="1"/>
</dbReference>
<evidence type="ECO:0008006" key="7">
    <source>
        <dbReference type="Google" id="ProtNLM"/>
    </source>
</evidence>
<dbReference type="InterPro" id="IPR042099">
    <property type="entry name" value="ANL_N_sf"/>
</dbReference>
<feature type="transmembrane region" description="Helical" evidence="2">
    <location>
        <begin position="330"/>
        <end position="351"/>
    </location>
</feature>
<evidence type="ECO:0000256" key="2">
    <source>
        <dbReference type="SAM" id="Phobius"/>
    </source>
</evidence>
<dbReference type="InterPro" id="IPR020845">
    <property type="entry name" value="AMP-binding_CS"/>
</dbReference>
<feature type="domain" description="AMP-dependent synthetase/ligase" evidence="3">
    <location>
        <begin position="383"/>
        <end position="510"/>
    </location>
</feature>
<feature type="domain" description="AMP-binding enzyme C-terminal" evidence="4">
    <location>
        <begin position="581"/>
        <end position="666"/>
    </location>
</feature>
<dbReference type="InterPro" id="IPR020459">
    <property type="entry name" value="AMP-binding"/>
</dbReference>
<dbReference type="Pfam" id="PF00501">
    <property type="entry name" value="AMP-binding"/>
    <property type="match status" value="2"/>
</dbReference>
<dbReference type="GO" id="GO:0005739">
    <property type="term" value="C:mitochondrion"/>
    <property type="evidence" value="ECO:0007669"/>
    <property type="project" value="EnsemblPlants"/>
</dbReference>
<comment type="similarity">
    <text evidence="1">Belongs to the ATP-dependent AMP-binding enzyme family.</text>
</comment>
<dbReference type="InterPro" id="IPR045851">
    <property type="entry name" value="AMP-bd_C_sf"/>
</dbReference>
<keyword evidence="2" id="KW-0472">Membrane</keyword>
<dbReference type="SUPFAM" id="SSF56801">
    <property type="entry name" value="Acetyl-CoA synthetase-like"/>
    <property type="match status" value="1"/>
</dbReference>
<dbReference type="GO" id="GO:0090409">
    <property type="term" value="F:malonyl-CoA synthetase activity"/>
    <property type="evidence" value="ECO:0007669"/>
    <property type="project" value="EnsemblPlants"/>
</dbReference>
<keyword evidence="2" id="KW-1133">Transmembrane helix</keyword>
<name>A0A4Y7KTA2_PAPSO</name>
<evidence type="ECO:0000259" key="4">
    <source>
        <dbReference type="Pfam" id="PF13193"/>
    </source>
</evidence>
<dbReference type="AlphaFoldDB" id="A0A4Y7KTA2"/>
<protein>
    <recommendedName>
        <fullName evidence="7">4-coumarate--CoA ligase</fullName>
    </recommendedName>
</protein>
<dbReference type="GO" id="GO:0005634">
    <property type="term" value="C:nucleus"/>
    <property type="evidence" value="ECO:0007669"/>
    <property type="project" value="EnsemblPlants"/>
</dbReference>
<dbReference type="InterPro" id="IPR000873">
    <property type="entry name" value="AMP-dep_synth/lig_dom"/>
</dbReference>
<feature type="domain" description="AMP-dependent synthetase/ligase" evidence="3">
    <location>
        <begin position="137"/>
        <end position="285"/>
    </location>
</feature>
<sequence length="678" mass="74887">MNSFKASNYFFKKPKNTIFHYHHLLRYLCTIKESSFSLSDRPNLGFQFIDHRKRRRRIPSIFLTCSSRSYSSSSSSTFMEVAKAAIRKGSAAADKIGIRAEGNNYSNFQLISTAVKICNDILRNAPEAVKDTGNLGGARVGIVAKPSAELVAGLLGTWLAGGCAVPLALSYPEAELSYVMNDADVSMILSTQDHQVLMESIAAKCSAHFSVVPSVPSSISTASTDEHPQDLQVDEIKTSKEAQGDDIALILYTSGTTGKPKGVVHTHKGILAQVLAYYDLQKCPNVDRGVGIFICRSNFKLPTSAPYPLVLLYVCLNLYFYMFMGSLMPYLLLSMPVQWLCYNLFVCQLVSLKVEFMPKFSVSGIWQRWRESYPKDGTKLDDAVTVFTGVPTMYTRFLQGYEAMDPDLQATSASAASQLRLMMCGSSALPYPIMKQWEIITGHWLLERYGMTEFVMALSNPLKGLRKGGTVGKPLPGVEAKILLDDGAGNDTNGVGELCIRSPSQFKEYWKRPEVTKESFIEGGFFLTGDTVKVDEDGYYVILGRKIPPSLCQPFDSSYAALAGTNADIMKVGGYKLSALEIEAVILEHPVVSECCVLGLPDKDYGEAVTAIIVPEADAKQRAKEEFKPAVCLEELQLWAKDKLAPYKIPTRLILWDSLPRNAMGKVNKKELKTKLDC</sequence>
<keyword evidence="2" id="KW-0812">Transmembrane</keyword>
<gene>
    <name evidence="5" type="ORF">C5167_051116</name>
</gene>
<keyword evidence="6" id="KW-1185">Reference proteome</keyword>
<reference evidence="5 6" key="1">
    <citation type="journal article" date="2018" name="Science">
        <title>The opium poppy genome and morphinan production.</title>
        <authorList>
            <person name="Guo L."/>
            <person name="Winzer T."/>
            <person name="Yang X."/>
            <person name="Li Y."/>
            <person name="Ning Z."/>
            <person name="He Z."/>
            <person name="Teodor R."/>
            <person name="Lu Y."/>
            <person name="Bowser T.A."/>
            <person name="Graham I.A."/>
            <person name="Ye K."/>
        </authorList>
    </citation>
    <scope>NUCLEOTIDE SEQUENCE [LARGE SCALE GENOMIC DNA]</scope>
    <source>
        <strain evidence="6">cv. HN1</strain>
        <tissue evidence="5">Leaves</tissue>
    </source>
</reference>
<dbReference type="GO" id="GO:0005829">
    <property type="term" value="C:cytosol"/>
    <property type="evidence" value="ECO:0007669"/>
    <property type="project" value="EnsemblPlants"/>
</dbReference>
<proteinExistence type="inferred from homology"/>
<dbReference type="STRING" id="3469.A0A4Y7KTA2"/>
<dbReference type="Proteomes" id="UP000316621">
    <property type="component" value="Chromosome 8"/>
</dbReference>
<dbReference type="Pfam" id="PF13193">
    <property type="entry name" value="AMP-binding_C"/>
    <property type="match status" value="1"/>
</dbReference>
<dbReference type="GO" id="GO:0031956">
    <property type="term" value="F:medium-chain fatty acid-CoA ligase activity"/>
    <property type="evidence" value="ECO:0007669"/>
    <property type="project" value="TreeGrafter"/>
</dbReference>
<dbReference type="Gramene" id="RZC75632">
    <property type="protein sequence ID" value="RZC75632"/>
    <property type="gene ID" value="C5167_051116"/>
</dbReference>
<dbReference type="EMBL" id="CM010722">
    <property type="protein sequence ID" value="RZC75632.1"/>
    <property type="molecule type" value="Genomic_DNA"/>
</dbReference>
<dbReference type="PRINTS" id="PR00154">
    <property type="entry name" value="AMPBINDING"/>
</dbReference>
<dbReference type="CDD" id="cd05941">
    <property type="entry name" value="MCS"/>
    <property type="match status" value="1"/>
</dbReference>
<evidence type="ECO:0000313" key="6">
    <source>
        <dbReference type="Proteomes" id="UP000316621"/>
    </source>
</evidence>
<dbReference type="InterPro" id="IPR025110">
    <property type="entry name" value="AMP-bd_C"/>
</dbReference>
<evidence type="ECO:0000313" key="5">
    <source>
        <dbReference type="EMBL" id="RZC75632.1"/>
    </source>
</evidence>
<dbReference type="PROSITE" id="PS00455">
    <property type="entry name" value="AMP_BINDING"/>
    <property type="match status" value="1"/>
</dbReference>
<dbReference type="Gene3D" id="3.30.300.30">
    <property type="match status" value="1"/>
</dbReference>
<feature type="transmembrane region" description="Helical" evidence="2">
    <location>
        <begin position="305"/>
        <end position="323"/>
    </location>
</feature>
<dbReference type="OMA" id="IYEYYGM"/>
<dbReference type="GO" id="GO:0006633">
    <property type="term" value="P:fatty acid biosynthetic process"/>
    <property type="evidence" value="ECO:0007669"/>
    <property type="project" value="EnsemblPlants"/>
</dbReference>
<dbReference type="GO" id="GO:0090410">
    <property type="term" value="P:malonate catabolic process"/>
    <property type="evidence" value="ECO:0007669"/>
    <property type="project" value="EnsemblPlants"/>
</dbReference>
<accession>A0A4Y7KTA2</accession>
<dbReference type="Gene3D" id="3.40.50.12780">
    <property type="entry name" value="N-terminal domain of ligase-like"/>
    <property type="match status" value="2"/>
</dbReference>
<dbReference type="PANTHER" id="PTHR43201">
    <property type="entry name" value="ACYL-COA SYNTHETASE"/>
    <property type="match status" value="1"/>
</dbReference>
<organism evidence="5 6">
    <name type="scientific">Papaver somniferum</name>
    <name type="common">Opium poppy</name>
    <dbReference type="NCBI Taxonomy" id="3469"/>
    <lineage>
        <taxon>Eukaryota</taxon>
        <taxon>Viridiplantae</taxon>
        <taxon>Streptophyta</taxon>
        <taxon>Embryophyta</taxon>
        <taxon>Tracheophyta</taxon>
        <taxon>Spermatophyta</taxon>
        <taxon>Magnoliopsida</taxon>
        <taxon>Ranunculales</taxon>
        <taxon>Papaveraceae</taxon>
        <taxon>Papaveroideae</taxon>
        <taxon>Papaver</taxon>
    </lineage>
</organism>